<feature type="compositionally biased region" description="Polar residues" evidence="8">
    <location>
        <begin position="83"/>
        <end position="95"/>
    </location>
</feature>
<dbReference type="InterPro" id="IPR000719">
    <property type="entry name" value="Prot_kinase_dom"/>
</dbReference>
<dbReference type="PROSITE" id="PS00108">
    <property type="entry name" value="PROTEIN_KINASE_ST"/>
    <property type="match status" value="1"/>
</dbReference>
<dbReference type="PANTHER" id="PTHR11042:SF190">
    <property type="entry name" value="MITOSIS INHIBITOR PROTEIN KINASE MIK1"/>
    <property type="match status" value="1"/>
</dbReference>
<dbReference type="SMART" id="SM00220">
    <property type="entry name" value="S_TKc"/>
    <property type="match status" value="1"/>
</dbReference>
<feature type="coiled-coil region" evidence="7">
    <location>
        <begin position="557"/>
        <end position="584"/>
    </location>
</feature>
<evidence type="ECO:0000256" key="5">
    <source>
        <dbReference type="ARBA" id="ARBA00037982"/>
    </source>
</evidence>
<sequence>MGMSRRPANMKDLVLNHDGIDSQDLSGNSQGAGNTDSEEAVVCTPQNQPIEVSFTCPSVDARRVKSAKKPSGGSGRQQRGSLVNHNATPSRQSWPANRKHLCNSKVPMLRLRPSKLSGGAKKRPANDDGVSETQDEADTIAMMSQDHCDLADENVEPNADALFEYTQTQTQGDGATNELCTQMSMDLFLADSQDTSMDFVKQSEPVETGPHNKRTKYDSLDGITRFHQMTQAMAIPNPFIANPTNEPAQTFRIKSLVEQVCTSSMQRRKYAVEFAEVSVLGKGDFSMVARAVQKTDGQTYAVKQTSRPLYSTNLVIQALREVQALAAIPTHPNVLRFYSAWLEQDCTRLYIQTECCDALKNQNICPMEFGADLSRALAHVHGVGIMHGDVKPENVLIRRHATATLQNRPDFVLADFGLACRMHADDLGANVTDGDCRYLCPEILQSGGAPGFSRRHGTEALAAVDMFAFGMSLLEVSLFGKTRDEGSATSNLNDTKTLRQRVLEGELEDASSGLSCALQDALLDNNLLPQIIKMCVRAEPHQRPTAETVSRMFETESSAASVETRALKARIEALEKENNRLHALLGS</sequence>
<dbReference type="InterPro" id="IPR008271">
    <property type="entry name" value="Ser/Thr_kinase_AS"/>
</dbReference>
<feature type="domain" description="Protein kinase" evidence="9">
    <location>
        <begin position="274"/>
        <end position="553"/>
    </location>
</feature>
<dbReference type="Gene3D" id="3.30.200.20">
    <property type="entry name" value="Phosphorylase Kinase, domain 1"/>
    <property type="match status" value="1"/>
</dbReference>
<keyword evidence="1" id="KW-0808">Transferase</keyword>
<evidence type="ECO:0000259" key="9">
    <source>
        <dbReference type="PROSITE" id="PS50011"/>
    </source>
</evidence>
<comment type="caution">
    <text evidence="10">The sequence shown here is derived from an EMBL/GenBank/DDBJ whole genome shotgun (WGS) entry which is preliminary data.</text>
</comment>
<keyword evidence="2 6" id="KW-0547">Nucleotide-binding</keyword>
<proteinExistence type="inferred from homology"/>
<dbReference type="InterPro" id="IPR017441">
    <property type="entry name" value="Protein_kinase_ATP_BS"/>
</dbReference>
<protein>
    <submittedName>
        <fullName evidence="10">Wee1-like protein kinase</fullName>
    </submittedName>
</protein>
<dbReference type="Proteomes" id="UP000324585">
    <property type="component" value="Unassembled WGS sequence"/>
</dbReference>
<evidence type="ECO:0000256" key="6">
    <source>
        <dbReference type="PROSITE-ProRule" id="PRU10141"/>
    </source>
</evidence>
<dbReference type="PANTHER" id="PTHR11042">
    <property type="entry name" value="EUKARYOTIC TRANSLATION INITIATION FACTOR 2-ALPHA KINASE EIF2-ALPHA KINASE -RELATED"/>
    <property type="match status" value="1"/>
</dbReference>
<dbReference type="Pfam" id="PF00069">
    <property type="entry name" value="Pkinase"/>
    <property type="match status" value="1"/>
</dbReference>
<evidence type="ECO:0000313" key="10">
    <source>
        <dbReference type="EMBL" id="KAA8496102.1"/>
    </source>
</evidence>
<evidence type="ECO:0000256" key="3">
    <source>
        <dbReference type="ARBA" id="ARBA00022777"/>
    </source>
</evidence>
<dbReference type="SUPFAM" id="SSF56112">
    <property type="entry name" value="Protein kinase-like (PK-like)"/>
    <property type="match status" value="1"/>
</dbReference>
<comment type="similarity">
    <text evidence="5">Belongs to the protein kinase superfamily. Ser/Thr protein kinase family. GCN2 subfamily.</text>
</comment>
<dbReference type="EMBL" id="VRMN01000003">
    <property type="protein sequence ID" value="KAA8496102.1"/>
    <property type="molecule type" value="Genomic_DNA"/>
</dbReference>
<dbReference type="GO" id="GO:0004672">
    <property type="term" value="F:protein kinase activity"/>
    <property type="evidence" value="ECO:0007669"/>
    <property type="project" value="InterPro"/>
</dbReference>
<feature type="region of interest" description="Disordered" evidence="8">
    <location>
        <begin position="1"/>
        <end position="95"/>
    </location>
</feature>
<feature type="compositionally biased region" description="Polar residues" evidence="8">
    <location>
        <begin position="23"/>
        <end position="35"/>
    </location>
</feature>
<evidence type="ECO:0000256" key="4">
    <source>
        <dbReference type="ARBA" id="ARBA00022840"/>
    </source>
</evidence>
<dbReference type="InterPro" id="IPR050339">
    <property type="entry name" value="CC_SR_Kinase"/>
</dbReference>
<feature type="region of interest" description="Disordered" evidence="8">
    <location>
        <begin position="114"/>
        <end position="133"/>
    </location>
</feature>
<evidence type="ECO:0000256" key="1">
    <source>
        <dbReference type="ARBA" id="ARBA00022679"/>
    </source>
</evidence>
<dbReference type="Gene3D" id="1.10.510.10">
    <property type="entry name" value="Transferase(Phosphotransferase) domain 1"/>
    <property type="match status" value="1"/>
</dbReference>
<dbReference type="InterPro" id="IPR011009">
    <property type="entry name" value="Kinase-like_dom_sf"/>
</dbReference>
<dbReference type="PROSITE" id="PS00107">
    <property type="entry name" value="PROTEIN_KINASE_ATP"/>
    <property type="match status" value="1"/>
</dbReference>
<evidence type="ECO:0000256" key="8">
    <source>
        <dbReference type="SAM" id="MobiDB-lite"/>
    </source>
</evidence>
<reference evidence="11" key="1">
    <citation type="journal article" date="2019" name="Nat. Commun.">
        <title>Expansion of phycobilisome linker gene families in mesophilic red algae.</title>
        <authorList>
            <person name="Lee J."/>
            <person name="Kim D."/>
            <person name="Bhattacharya D."/>
            <person name="Yoon H.S."/>
        </authorList>
    </citation>
    <scope>NUCLEOTIDE SEQUENCE [LARGE SCALE GENOMIC DNA]</scope>
    <source>
        <strain evidence="11">CCMP 1328</strain>
    </source>
</reference>
<gene>
    <name evidence="10" type="ORF">FVE85_2257</name>
</gene>
<dbReference type="PROSITE" id="PS50011">
    <property type="entry name" value="PROTEIN_KINASE_DOM"/>
    <property type="match status" value="1"/>
</dbReference>
<evidence type="ECO:0000313" key="11">
    <source>
        <dbReference type="Proteomes" id="UP000324585"/>
    </source>
</evidence>
<dbReference type="OrthoDB" id="5337378at2759"/>
<keyword evidence="7" id="KW-0175">Coiled coil</keyword>
<evidence type="ECO:0000256" key="7">
    <source>
        <dbReference type="SAM" id="Coils"/>
    </source>
</evidence>
<dbReference type="AlphaFoldDB" id="A0A5J4YZ38"/>
<keyword evidence="3 10" id="KW-0418">Kinase</keyword>
<feature type="binding site" evidence="6">
    <location>
        <position position="303"/>
    </location>
    <ligand>
        <name>ATP</name>
        <dbReference type="ChEBI" id="CHEBI:30616"/>
    </ligand>
</feature>
<name>A0A5J4YZ38_PORPP</name>
<evidence type="ECO:0000256" key="2">
    <source>
        <dbReference type="ARBA" id="ARBA00022741"/>
    </source>
</evidence>
<keyword evidence="4 6" id="KW-0067">ATP-binding</keyword>
<organism evidence="10 11">
    <name type="scientific">Porphyridium purpureum</name>
    <name type="common">Red alga</name>
    <name type="synonym">Porphyridium cruentum</name>
    <dbReference type="NCBI Taxonomy" id="35688"/>
    <lineage>
        <taxon>Eukaryota</taxon>
        <taxon>Rhodophyta</taxon>
        <taxon>Bangiophyceae</taxon>
        <taxon>Porphyridiales</taxon>
        <taxon>Porphyridiaceae</taxon>
        <taxon>Porphyridium</taxon>
    </lineage>
</organism>
<accession>A0A5J4YZ38</accession>
<dbReference type="GO" id="GO:0005524">
    <property type="term" value="F:ATP binding"/>
    <property type="evidence" value="ECO:0007669"/>
    <property type="project" value="UniProtKB-UniRule"/>
</dbReference>
<dbReference type="GO" id="GO:0005737">
    <property type="term" value="C:cytoplasm"/>
    <property type="evidence" value="ECO:0007669"/>
    <property type="project" value="TreeGrafter"/>
</dbReference>
<keyword evidence="11" id="KW-1185">Reference proteome</keyword>
<dbReference type="GO" id="GO:0005634">
    <property type="term" value="C:nucleus"/>
    <property type="evidence" value="ECO:0007669"/>
    <property type="project" value="TreeGrafter"/>
</dbReference>